<evidence type="ECO:0000313" key="2">
    <source>
        <dbReference type="Proteomes" id="UP001732700"/>
    </source>
</evidence>
<accession>A0ACD5Y5T1</accession>
<name>A0ACD5Y5T1_AVESA</name>
<dbReference type="Proteomes" id="UP001732700">
    <property type="component" value="Chromosome 5D"/>
</dbReference>
<proteinExistence type="predicted"/>
<dbReference type="EnsemblPlants" id="AVESA.00010b.r2.5DG0947200.1">
    <property type="protein sequence ID" value="AVESA.00010b.r2.5DG0947200.1.CDS.1"/>
    <property type="gene ID" value="AVESA.00010b.r2.5DG0947200"/>
</dbReference>
<protein>
    <submittedName>
        <fullName evidence="1">Uncharacterized protein</fullName>
    </submittedName>
</protein>
<keyword evidence="2" id="KW-1185">Reference proteome</keyword>
<evidence type="ECO:0000313" key="1">
    <source>
        <dbReference type="EnsemblPlants" id="AVESA.00010b.r2.5DG0947200.1.CDS.1"/>
    </source>
</evidence>
<sequence length="244" mass="25600">MLWNRRPRPEKSYLARVCSVRRSQVRSIGKMLLAIQAVLRGESVAAAVLPSGFVGHCGYSTASISQRLAGKVAVITGGASGIGRTTAEEFVRNGAKVVLADVQDDLGLAVAADLGANSASYTRCDVTDEAQVAAAVDLAVSRHGKLDIMLNNAGILGSLARPELGALDLADFDAVMGINVRGVMAGVKHAARVMAPRRSGSIICMASIAGVLGSATRTRTACPRRRWSGWCARSRARWRVPGCG</sequence>
<reference evidence="1" key="1">
    <citation type="submission" date="2021-05" db="EMBL/GenBank/DDBJ databases">
        <authorList>
            <person name="Scholz U."/>
            <person name="Mascher M."/>
            <person name="Fiebig A."/>
        </authorList>
    </citation>
    <scope>NUCLEOTIDE SEQUENCE [LARGE SCALE GENOMIC DNA]</scope>
</reference>
<organism evidence="1 2">
    <name type="scientific">Avena sativa</name>
    <name type="common">Oat</name>
    <dbReference type="NCBI Taxonomy" id="4498"/>
    <lineage>
        <taxon>Eukaryota</taxon>
        <taxon>Viridiplantae</taxon>
        <taxon>Streptophyta</taxon>
        <taxon>Embryophyta</taxon>
        <taxon>Tracheophyta</taxon>
        <taxon>Spermatophyta</taxon>
        <taxon>Magnoliopsida</taxon>
        <taxon>Liliopsida</taxon>
        <taxon>Poales</taxon>
        <taxon>Poaceae</taxon>
        <taxon>BOP clade</taxon>
        <taxon>Pooideae</taxon>
        <taxon>Poodae</taxon>
        <taxon>Poeae</taxon>
        <taxon>Poeae Chloroplast Group 1 (Aveneae type)</taxon>
        <taxon>Aveninae</taxon>
        <taxon>Avena</taxon>
    </lineage>
</organism>
<reference evidence="1" key="2">
    <citation type="submission" date="2025-09" db="UniProtKB">
        <authorList>
            <consortium name="EnsemblPlants"/>
        </authorList>
    </citation>
    <scope>IDENTIFICATION</scope>
</reference>